<evidence type="ECO:0000313" key="2">
    <source>
        <dbReference type="Proteomes" id="UP000317663"/>
    </source>
</evidence>
<sequence length="438" mass="50439">MNVKNPFGFNLKLRPLWYQIQLIKTSLLNPTIQLAYGSSFSRADNLFKEFFKNFCISYGVKDNFYPSPQDIAGLSDLETFKIRVSQLRYTLGSRDISLNLIDLLRSFMKSKNYDLAMDNLFRFSDLTQKLKDVSVQQFWADMYHANTMTLCNFLQKDLYNNTTDSVMSELNKCANKYTDPVIDTLIAYLNTKSQYSFKDLYLSSSTWQEFWDYAPLKVRLKVFNKLPKSHLIETAAILGVTPLDLKRVGVALSIEAIRVAAQSSDQNQRLFWLQNVSGVPVIPILQYRLQKNQNLTAMSKLEQQIILAFIQSIRKWTQQMKSLAQADLVPTNHPVIKEFRRQVSSKSPAQVSEIDLFAFQREGKLYYVYQIVDARLTSTRNKTDIIGYMVYDLIADRPIWWKIALLNDAGLSYISSPAQTLGIITGAIQTGLQRYVRT</sequence>
<protein>
    <submittedName>
        <fullName evidence="1">Uncharacterized protein</fullName>
    </submittedName>
</protein>
<evidence type="ECO:0000313" key="1">
    <source>
        <dbReference type="EMBL" id="TPG60019.1"/>
    </source>
</evidence>
<comment type="caution">
    <text evidence="1">The sequence shown here is derived from an EMBL/GenBank/DDBJ whole genome shotgun (WGS) entry which is preliminary data.</text>
</comment>
<name>A0A502GD46_9GAMM</name>
<dbReference type="Proteomes" id="UP000317663">
    <property type="component" value="Unassembled WGS sequence"/>
</dbReference>
<dbReference type="EMBL" id="RCZD01000008">
    <property type="protein sequence ID" value="TPG60019.1"/>
    <property type="molecule type" value="Genomic_DNA"/>
</dbReference>
<dbReference type="RefSeq" id="WP_140473747.1">
    <property type="nucleotide sequence ID" value="NZ_RCZD01000008.1"/>
</dbReference>
<organism evidence="1 2">
    <name type="scientific">Ewingella americana</name>
    <dbReference type="NCBI Taxonomy" id="41202"/>
    <lineage>
        <taxon>Bacteria</taxon>
        <taxon>Pseudomonadati</taxon>
        <taxon>Pseudomonadota</taxon>
        <taxon>Gammaproteobacteria</taxon>
        <taxon>Enterobacterales</taxon>
        <taxon>Yersiniaceae</taxon>
        <taxon>Ewingella</taxon>
    </lineage>
</organism>
<dbReference type="AlphaFoldDB" id="A0A502GD46"/>
<dbReference type="OrthoDB" id="5694214at2"/>
<gene>
    <name evidence="1" type="ORF">EAH77_15745</name>
</gene>
<reference evidence="1 2" key="1">
    <citation type="journal article" date="2019" name="Environ. Microbiol.">
        <title>Species interactions and distinct microbial communities in high Arctic permafrost affected cryosols are associated with the CH4 and CO2 gas fluxes.</title>
        <authorList>
            <person name="Altshuler I."/>
            <person name="Hamel J."/>
            <person name="Turney S."/>
            <person name="Magnuson E."/>
            <person name="Levesque R."/>
            <person name="Greer C."/>
            <person name="Whyte L.G."/>
        </authorList>
    </citation>
    <scope>NUCLEOTIDE SEQUENCE [LARGE SCALE GENOMIC DNA]</scope>
    <source>
        <strain evidence="1 2">E4</strain>
    </source>
</reference>
<proteinExistence type="predicted"/>
<accession>A0A502GD46</accession>
<keyword evidence="2" id="KW-1185">Reference proteome</keyword>